<accession>K2JXD5</accession>
<reference evidence="1 2" key="1">
    <citation type="journal article" date="2012" name="J. Bacteriol.">
        <title>Genome Sequence of Idiomarina xiamenensis Type Strain 10-D-4.</title>
        <authorList>
            <person name="Lai Q."/>
            <person name="Wang L."/>
            <person name="Wang W."/>
            <person name="Shao Z."/>
        </authorList>
    </citation>
    <scope>NUCLEOTIDE SEQUENCE [LARGE SCALE GENOMIC DNA]</scope>
    <source>
        <strain evidence="1 2">10-D-4</strain>
    </source>
</reference>
<comment type="caution">
    <text evidence="1">The sequence shown here is derived from an EMBL/GenBank/DDBJ whole genome shotgun (WGS) entry which is preliminary data.</text>
</comment>
<name>K2JXD5_9GAMM</name>
<dbReference type="Proteomes" id="UP000014115">
    <property type="component" value="Unassembled WGS sequence"/>
</dbReference>
<evidence type="ECO:0000313" key="1">
    <source>
        <dbReference type="EMBL" id="EKE79257.1"/>
    </source>
</evidence>
<dbReference type="EMBL" id="AMRG01000028">
    <property type="protein sequence ID" value="EKE79257.1"/>
    <property type="molecule type" value="Genomic_DNA"/>
</dbReference>
<organism evidence="1 2">
    <name type="scientific">Idiomarina xiamenensis 10-D-4</name>
    <dbReference type="NCBI Taxonomy" id="740709"/>
    <lineage>
        <taxon>Bacteria</taxon>
        <taxon>Pseudomonadati</taxon>
        <taxon>Pseudomonadota</taxon>
        <taxon>Gammaproteobacteria</taxon>
        <taxon>Alteromonadales</taxon>
        <taxon>Idiomarinaceae</taxon>
        <taxon>Idiomarina</taxon>
    </lineage>
</organism>
<evidence type="ECO:0000313" key="2">
    <source>
        <dbReference type="Proteomes" id="UP000014115"/>
    </source>
</evidence>
<protein>
    <submittedName>
        <fullName evidence="1">Uncharacterized protein</fullName>
    </submittedName>
</protein>
<proteinExistence type="predicted"/>
<dbReference type="eggNOG" id="ENOG5033QYM">
    <property type="taxonomic scope" value="Bacteria"/>
</dbReference>
<gene>
    <name evidence="1" type="ORF">A10D4_13108</name>
</gene>
<dbReference type="STRING" id="740709.A10D4_13108"/>
<keyword evidence="2" id="KW-1185">Reference proteome</keyword>
<sequence>MSQSVLKLDEDILKKVQSHVPENSSPFQQGGEEEEYRFTTFLLDYFQKRKAVRTLPASGISYFIYIPPQLARKVENLGSSVLSLRRDKSRDLSGKIFLCLDSALNKNRVISFENSDNQRDVLEEKFQEIKELLGDFELLNAVVDFNIRSMSIFLTESPVDPTSEYEILIDIGRSQEQFSREKLTSFSYDFHETETKLPGCGLMIWKVQGDYTLTDHAEDRIARRFTFNLVKILGKDGVSQEARGSHGRSDLIIHSHAMVPEHGPCVLEFKVLRHGNSDDACEKWLSEGLEQVIDYGSDRAAKSHYLMVYDGRKRLGELDLIREKSREQGVTYLHFEMYNTPSGERKTKLKK</sequence>
<dbReference type="AlphaFoldDB" id="K2JXD5"/>
<dbReference type="PATRIC" id="fig|740709.3.peg.2638"/>
<dbReference type="RefSeq" id="WP_008490062.1">
    <property type="nucleotide sequence ID" value="NZ_AMRG01000028.1"/>
</dbReference>